<sequence length="51" mass="5185">MKELTINEIDMVNGGDAAVAIGLALGFIGAYNALNEFGAGLGAGLYDGMHK</sequence>
<evidence type="ECO:0000313" key="2">
    <source>
        <dbReference type="Proteomes" id="UP001333710"/>
    </source>
</evidence>
<protein>
    <recommendedName>
        <fullName evidence="3">Class IIb bacteriocin, lactobin A/cerein 7B family</fullName>
    </recommendedName>
</protein>
<gene>
    <name evidence="1" type="ORF">MACH26_01950</name>
</gene>
<keyword evidence="2" id="KW-1185">Reference proteome</keyword>
<name>A0AA48HG23_9ALTE</name>
<organism evidence="1 2">
    <name type="scientific">Planctobacterium marinum</name>
    <dbReference type="NCBI Taxonomy" id="1631968"/>
    <lineage>
        <taxon>Bacteria</taxon>
        <taxon>Pseudomonadati</taxon>
        <taxon>Pseudomonadota</taxon>
        <taxon>Gammaproteobacteria</taxon>
        <taxon>Alteromonadales</taxon>
        <taxon>Alteromonadaceae</taxon>
        <taxon>Planctobacterium</taxon>
    </lineage>
</organism>
<dbReference type="RefSeq" id="WP_338290487.1">
    <property type="nucleotide sequence ID" value="NZ_AP027272.1"/>
</dbReference>
<dbReference type="Proteomes" id="UP001333710">
    <property type="component" value="Chromosome"/>
</dbReference>
<evidence type="ECO:0008006" key="3">
    <source>
        <dbReference type="Google" id="ProtNLM"/>
    </source>
</evidence>
<proteinExistence type="predicted"/>
<dbReference type="KEGG" id="pmaw:MACH26_01950"/>
<dbReference type="AlphaFoldDB" id="A0AA48HG23"/>
<dbReference type="EMBL" id="AP027272">
    <property type="protein sequence ID" value="BDX04674.1"/>
    <property type="molecule type" value="Genomic_DNA"/>
</dbReference>
<accession>A0AA48HG23</accession>
<reference evidence="1" key="1">
    <citation type="submission" date="2023-01" db="EMBL/GenBank/DDBJ databases">
        <title>Complete genome sequence of Planctobacterium marinum strain Dej080120_11.</title>
        <authorList>
            <person name="Ueki S."/>
            <person name="Maruyama F."/>
        </authorList>
    </citation>
    <scope>NUCLEOTIDE SEQUENCE</scope>
    <source>
        <strain evidence="1">Dej080120_11</strain>
    </source>
</reference>
<evidence type="ECO:0000313" key="1">
    <source>
        <dbReference type="EMBL" id="BDX04674.1"/>
    </source>
</evidence>